<dbReference type="Proteomes" id="UP000235916">
    <property type="component" value="Unassembled WGS sequence"/>
</dbReference>
<dbReference type="AlphaFoldDB" id="A0A2N8KYA5"/>
<reference evidence="5 6" key="1">
    <citation type="submission" date="2018-01" db="EMBL/GenBank/DDBJ databases">
        <title>Draft genome sequence of Paucibacter aquatile CR182 isolated from freshwater of the Nakdong River.</title>
        <authorList>
            <person name="Choi A."/>
            <person name="Chung E.J."/>
        </authorList>
    </citation>
    <scope>NUCLEOTIDE SEQUENCE [LARGE SCALE GENOMIC DNA]</scope>
    <source>
        <strain evidence="5 6">CR182</strain>
    </source>
</reference>
<dbReference type="EC" id="2.7.7.65" evidence="1"/>
<feature type="coiled-coil region" evidence="3">
    <location>
        <begin position="848"/>
        <end position="878"/>
    </location>
</feature>
<evidence type="ECO:0000256" key="1">
    <source>
        <dbReference type="ARBA" id="ARBA00012528"/>
    </source>
</evidence>
<dbReference type="InterPro" id="IPR043128">
    <property type="entry name" value="Rev_trsase/Diguanyl_cyclase"/>
</dbReference>
<dbReference type="InterPro" id="IPR011047">
    <property type="entry name" value="Quinoprotein_ADH-like_sf"/>
</dbReference>
<dbReference type="InterPro" id="IPR000160">
    <property type="entry name" value="GGDEF_dom"/>
</dbReference>
<dbReference type="Pfam" id="PF07495">
    <property type="entry name" value="Y_Y_Y"/>
    <property type="match status" value="1"/>
</dbReference>
<dbReference type="InterPro" id="IPR015943">
    <property type="entry name" value="WD40/YVTN_repeat-like_dom_sf"/>
</dbReference>
<proteinExistence type="predicted"/>
<dbReference type="Gene3D" id="2.130.10.10">
    <property type="entry name" value="YVTN repeat-like/Quinoprotein amine dehydrogenase"/>
    <property type="match status" value="4"/>
</dbReference>
<keyword evidence="3" id="KW-0175">Coiled coil</keyword>
<gene>
    <name evidence="5" type="ORF">C1O66_13555</name>
</gene>
<accession>A0A2N8KYA5</accession>
<evidence type="ECO:0000256" key="3">
    <source>
        <dbReference type="SAM" id="Coils"/>
    </source>
</evidence>
<dbReference type="Gene3D" id="2.60.40.10">
    <property type="entry name" value="Immunoglobulins"/>
    <property type="match status" value="1"/>
</dbReference>
<dbReference type="SMART" id="SM00267">
    <property type="entry name" value="GGDEF"/>
    <property type="match status" value="1"/>
</dbReference>
<dbReference type="SUPFAM" id="SSF55073">
    <property type="entry name" value="Nucleotide cyclase"/>
    <property type="match status" value="1"/>
</dbReference>
<evidence type="ECO:0000259" key="4">
    <source>
        <dbReference type="PROSITE" id="PS50887"/>
    </source>
</evidence>
<dbReference type="CDD" id="cd01949">
    <property type="entry name" value="GGDEF"/>
    <property type="match status" value="1"/>
</dbReference>
<feature type="domain" description="GGDEF" evidence="4">
    <location>
        <begin position="926"/>
        <end position="1066"/>
    </location>
</feature>
<dbReference type="CDD" id="cd00146">
    <property type="entry name" value="PKD"/>
    <property type="match status" value="1"/>
</dbReference>
<name>A0A2N8KYA5_9BURK</name>
<evidence type="ECO:0000256" key="2">
    <source>
        <dbReference type="ARBA" id="ARBA00034247"/>
    </source>
</evidence>
<comment type="caution">
    <text evidence="5">The sequence shown here is derived from an EMBL/GenBank/DDBJ whole genome shotgun (WGS) entry which is preliminary data.</text>
</comment>
<dbReference type="InterPro" id="IPR050469">
    <property type="entry name" value="Diguanylate_Cyclase"/>
</dbReference>
<dbReference type="PANTHER" id="PTHR45138">
    <property type="entry name" value="REGULATORY COMPONENTS OF SENSORY TRANSDUCTION SYSTEM"/>
    <property type="match status" value="1"/>
</dbReference>
<dbReference type="NCBIfam" id="TIGR00254">
    <property type="entry name" value="GGDEF"/>
    <property type="match status" value="1"/>
</dbReference>
<sequence length="1104" mass="120759">MEDEACCIRCPSPPRPAPLRQRAQLVAWLLGLCCFLLPGFQARVSAAPGTGIELPLRFEAVGQNGVIPNNVLSALAQDQKGFLWVGSAAGLLRFDGYNFRQLQLPAQQAQQRGGASIDSRSLGFVRVLLSGRDGRLWIGSDSGGLVVHDPVNESTTLYRHDPAQPERTVPSGTVLALAEAPDGQIWLGTALQGLSRFDPVGQTFEHFRHEPGRAGSLPDNSVQTLLLDRQGTLWIGGLGGLARKAANSDRFEPVPLTGLGTGTAIVLRLHQAEDGQIWLGTQQGDLALIDPGSRRLRVIDATGPRGAVYAMAQAGPSQIWVGRAGGLELRAVSDGRLLQTLRHNPRNPSSLGGNEVRCLLQDRGGWMWVGGFGGGLQRHDADNQSIGVRKLDEDGDAVFDDPNARSLLELDSGEVWVGTTSQGIGVLDAQLKVRRQIDLRAALRRGPKEAVRVSTLARAPDGTVWVGVDSQLLRVDGQGRALQSLGVGQGRMRRTVFGREGELWIGTQDGLFQLTPGQNAARRISLAGGVALKGEVNAIAEGADGTLWVGGEAGLFLRPAGSSELQAVPMAPGQGLRNSIITGLLIDRRQRLWVDTATGLHQMSGWDGRQASFDAISDRKGIGGRSFGANLLDDERGRIWSQNYVYDPNRDHLYELTPADGADAGTSWFRSYTRLRDGRFLFGAGRGLLVVDPEKFEGWAYQPPVVATELRIDGQRMPAGALGSGLRLNPQQRSFSLEFSALDFSDPGRLRYAYQLEGYDRGWVNTSSAQRIASYSNLSPGRYLLKVKASNRSGLWSPQELTIPIWVQPAWWQTWWLRLALALLASGLLYALVRWRTGYLERRQCVLEERVRERTAELEALSAALQEKSRALEEKSLALEDLSLSDPLTGLRNRRFLAQHIEADVAMTLRRHEAQARQGGVLPEDADLVFFLIDIDHFKDINDRFGHAAGDRLLRQMRDRLRQVFRDTDYLVRWGGEEFLIVARGSPRSHGPELAERMRALVAEKPFVLDADGLVLHKTCSIGFACFPLSPQHPRALDWNRTVDVADAMLYAVKRGGRDGWMGVLQASSGSAQQLRERAAADWLQAEGVMRLSSPGLGAALKSG</sequence>
<dbReference type="InterPro" id="IPR011123">
    <property type="entry name" value="Y_Y_Y"/>
</dbReference>
<evidence type="ECO:0000313" key="5">
    <source>
        <dbReference type="EMBL" id="PND38445.1"/>
    </source>
</evidence>
<dbReference type="Pfam" id="PF07494">
    <property type="entry name" value="Reg_prop"/>
    <property type="match status" value="3"/>
</dbReference>
<evidence type="ECO:0000313" key="6">
    <source>
        <dbReference type="Proteomes" id="UP000235916"/>
    </source>
</evidence>
<dbReference type="InterPro" id="IPR013783">
    <property type="entry name" value="Ig-like_fold"/>
</dbReference>
<dbReference type="SUPFAM" id="SSF63829">
    <property type="entry name" value="Calcium-dependent phosphotriesterase"/>
    <property type="match status" value="2"/>
</dbReference>
<dbReference type="GO" id="GO:1902201">
    <property type="term" value="P:negative regulation of bacterial-type flagellum-dependent cell motility"/>
    <property type="evidence" value="ECO:0007669"/>
    <property type="project" value="TreeGrafter"/>
</dbReference>
<dbReference type="Pfam" id="PF00990">
    <property type="entry name" value="GGDEF"/>
    <property type="match status" value="1"/>
</dbReference>
<dbReference type="InterPro" id="IPR029787">
    <property type="entry name" value="Nucleotide_cyclase"/>
</dbReference>
<keyword evidence="6" id="KW-1185">Reference proteome</keyword>
<comment type="catalytic activity">
    <reaction evidence="2">
        <text>2 GTP = 3',3'-c-di-GMP + 2 diphosphate</text>
        <dbReference type="Rhea" id="RHEA:24898"/>
        <dbReference type="ChEBI" id="CHEBI:33019"/>
        <dbReference type="ChEBI" id="CHEBI:37565"/>
        <dbReference type="ChEBI" id="CHEBI:58805"/>
        <dbReference type="EC" id="2.7.7.65"/>
    </reaction>
</comment>
<dbReference type="GO" id="GO:0043709">
    <property type="term" value="P:cell adhesion involved in single-species biofilm formation"/>
    <property type="evidence" value="ECO:0007669"/>
    <property type="project" value="TreeGrafter"/>
</dbReference>
<dbReference type="EMBL" id="POSP01000003">
    <property type="protein sequence ID" value="PND38445.1"/>
    <property type="molecule type" value="Genomic_DNA"/>
</dbReference>
<protein>
    <recommendedName>
        <fullName evidence="1">diguanylate cyclase</fullName>
        <ecNumber evidence="1">2.7.7.65</ecNumber>
    </recommendedName>
</protein>
<dbReference type="GO" id="GO:0052621">
    <property type="term" value="F:diguanylate cyclase activity"/>
    <property type="evidence" value="ECO:0007669"/>
    <property type="project" value="UniProtKB-EC"/>
</dbReference>
<dbReference type="SUPFAM" id="SSF50998">
    <property type="entry name" value="Quinoprotein alcohol dehydrogenase-like"/>
    <property type="match status" value="1"/>
</dbReference>
<dbReference type="PROSITE" id="PS50887">
    <property type="entry name" value="GGDEF"/>
    <property type="match status" value="1"/>
</dbReference>
<organism evidence="5 6">
    <name type="scientific">Kinneretia aquatilis</name>
    <dbReference type="NCBI Taxonomy" id="2070761"/>
    <lineage>
        <taxon>Bacteria</taxon>
        <taxon>Pseudomonadati</taxon>
        <taxon>Pseudomonadota</taxon>
        <taxon>Betaproteobacteria</taxon>
        <taxon>Burkholderiales</taxon>
        <taxon>Sphaerotilaceae</taxon>
        <taxon>Roseateles</taxon>
    </lineage>
</organism>
<dbReference type="InterPro" id="IPR011110">
    <property type="entry name" value="Reg_prop"/>
</dbReference>
<dbReference type="PANTHER" id="PTHR45138:SF9">
    <property type="entry name" value="DIGUANYLATE CYCLASE DGCM-RELATED"/>
    <property type="match status" value="1"/>
</dbReference>
<dbReference type="GO" id="GO:0005886">
    <property type="term" value="C:plasma membrane"/>
    <property type="evidence" value="ECO:0007669"/>
    <property type="project" value="TreeGrafter"/>
</dbReference>
<dbReference type="Gene3D" id="3.30.70.270">
    <property type="match status" value="1"/>
</dbReference>